<dbReference type="OrthoDB" id="9776822at2"/>
<dbReference type="InterPro" id="IPR029056">
    <property type="entry name" value="Ribokinase-like"/>
</dbReference>
<feature type="binding site" evidence="13">
    <location>
        <position position="248"/>
    </location>
    <ligand>
        <name>K(+)</name>
        <dbReference type="ChEBI" id="CHEBI:29103"/>
    </ligand>
</feature>
<keyword evidence="9 13" id="KW-0067">ATP-binding</keyword>
<evidence type="ECO:0000256" key="8">
    <source>
        <dbReference type="ARBA" id="ARBA00022777"/>
    </source>
</evidence>
<gene>
    <name evidence="13" type="primary">rbsK</name>
    <name evidence="15" type="ORF">JCM19240_2246</name>
</gene>
<evidence type="ECO:0000256" key="6">
    <source>
        <dbReference type="ARBA" id="ARBA00022723"/>
    </source>
</evidence>
<feature type="binding site" evidence="13">
    <location>
        <position position="140"/>
    </location>
    <ligand>
        <name>substrate</name>
    </ligand>
</feature>
<feature type="binding site" evidence="13">
    <location>
        <position position="291"/>
    </location>
    <ligand>
        <name>K(+)</name>
        <dbReference type="ChEBI" id="CHEBI:29103"/>
    </ligand>
</feature>
<keyword evidence="11 13" id="KW-0630">Potassium</keyword>
<keyword evidence="4 13" id="KW-0963">Cytoplasm</keyword>
<reference evidence="15 16" key="2">
    <citation type="submission" date="2014-09" db="EMBL/GenBank/DDBJ databases">
        <authorList>
            <consortium name="NBRP consortium"/>
            <person name="Sawabe T."/>
            <person name="Meirelles P."/>
            <person name="Nakanishi M."/>
            <person name="Sayaka M."/>
            <person name="Hattori M."/>
            <person name="Ohkuma M."/>
        </authorList>
    </citation>
    <scope>NUCLEOTIDE SEQUENCE [LARGE SCALE GENOMIC DNA]</scope>
    <source>
        <strain evidence="15 16">JCM 19240</strain>
    </source>
</reference>
<dbReference type="InterPro" id="IPR002173">
    <property type="entry name" value="Carboh/pur_kinase_PfkB_CS"/>
</dbReference>
<evidence type="ECO:0000256" key="13">
    <source>
        <dbReference type="HAMAP-Rule" id="MF_01987"/>
    </source>
</evidence>
<dbReference type="Proteomes" id="UP000029224">
    <property type="component" value="Unassembled WGS sequence"/>
</dbReference>
<dbReference type="GO" id="GO:0046872">
    <property type="term" value="F:metal ion binding"/>
    <property type="evidence" value="ECO:0007669"/>
    <property type="project" value="UniProtKB-KW"/>
</dbReference>
<dbReference type="Pfam" id="PF00294">
    <property type="entry name" value="PfkB"/>
    <property type="match status" value="1"/>
</dbReference>
<feature type="binding site" evidence="13">
    <location>
        <begin position="251"/>
        <end position="252"/>
    </location>
    <ligand>
        <name>ATP</name>
        <dbReference type="ChEBI" id="CHEBI:30616"/>
    </ligand>
</feature>
<comment type="caution">
    <text evidence="13">Lacks conserved residue(s) required for the propagation of feature annotation.</text>
</comment>
<comment type="caution">
    <text evidence="15">The sequence shown here is derived from an EMBL/GenBank/DDBJ whole genome shotgun (WGS) entry which is preliminary data.</text>
</comment>
<organism evidence="15 16">
    <name type="scientific">Vibrio maritimus</name>
    <dbReference type="NCBI Taxonomy" id="990268"/>
    <lineage>
        <taxon>Bacteria</taxon>
        <taxon>Pseudomonadati</taxon>
        <taxon>Pseudomonadota</taxon>
        <taxon>Gammaproteobacteria</taxon>
        <taxon>Vibrionales</taxon>
        <taxon>Vibrionaceae</taxon>
        <taxon>Vibrio</taxon>
    </lineage>
</organism>
<name>A0A090T0M1_9VIBR</name>
<keyword evidence="16" id="KW-1185">Reference proteome</keyword>
<feature type="domain" description="Carbohydrate kinase PfkB" evidence="14">
    <location>
        <begin position="1"/>
        <end position="294"/>
    </location>
</feature>
<dbReference type="EMBL" id="BBMT01000003">
    <property type="protein sequence ID" value="GAL33550.1"/>
    <property type="molecule type" value="Genomic_DNA"/>
</dbReference>
<dbReference type="UniPathway" id="UPA00916">
    <property type="reaction ID" value="UER00889"/>
</dbReference>
<feature type="binding site" evidence="13">
    <location>
        <position position="287"/>
    </location>
    <ligand>
        <name>K(+)</name>
        <dbReference type="ChEBI" id="CHEBI:29103"/>
    </ligand>
</feature>
<accession>A0A090T0M1</accession>
<protein>
    <recommendedName>
        <fullName evidence="3 13">Ribokinase</fullName>
        <shortName evidence="13">RK</shortName>
        <ecNumber evidence="2 13">2.7.1.15</ecNumber>
    </recommendedName>
</protein>
<dbReference type="PRINTS" id="PR00990">
    <property type="entry name" value="RIBOKINASE"/>
</dbReference>
<evidence type="ECO:0000259" key="14">
    <source>
        <dbReference type="Pfam" id="PF00294"/>
    </source>
</evidence>
<dbReference type="EC" id="2.7.1.15" evidence="2 13"/>
<evidence type="ECO:0000256" key="7">
    <source>
        <dbReference type="ARBA" id="ARBA00022741"/>
    </source>
</evidence>
<comment type="pathway">
    <text evidence="13">Carbohydrate metabolism; D-ribose degradation; D-ribose 5-phosphate from beta-D-ribopyranose: step 2/2.</text>
</comment>
<proteinExistence type="inferred from homology"/>
<dbReference type="GO" id="GO:0019303">
    <property type="term" value="P:D-ribose catabolic process"/>
    <property type="evidence" value="ECO:0007669"/>
    <property type="project" value="UniProtKB-UniRule"/>
</dbReference>
<evidence type="ECO:0000256" key="3">
    <source>
        <dbReference type="ARBA" id="ARBA00016943"/>
    </source>
</evidence>
<evidence type="ECO:0000256" key="9">
    <source>
        <dbReference type="ARBA" id="ARBA00022840"/>
    </source>
</evidence>
<dbReference type="AlphaFoldDB" id="A0A090T0M1"/>
<dbReference type="GO" id="GO:0005829">
    <property type="term" value="C:cytosol"/>
    <property type="evidence" value="ECO:0007669"/>
    <property type="project" value="TreeGrafter"/>
</dbReference>
<dbReference type="NCBIfam" id="NF008353">
    <property type="entry name" value="PRK11142.1"/>
    <property type="match status" value="1"/>
</dbReference>
<dbReference type="HAMAP" id="MF_01987">
    <property type="entry name" value="Ribokinase"/>
    <property type="match status" value="1"/>
</dbReference>
<dbReference type="InterPro" id="IPR002139">
    <property type="entry name" value="Ribo/fructo_kinase"/>
</dbReference>
<dbReference type="FunFam" id="3.40.1190.20:FF:000012">
    <property type="entry name" value="Ribokinase"/>
    <property type="match status" value="1"/>
</dbReference>
<keyword evidence="10 13" id="KW-0460">Magnesium</keyword>
<feature type="binding site" evidence="13">
    <location>
        <begin position="220"/>
        <end position="225"/>
    </location>
    <ligand>
        <name>ATP</name>
        <dbReference type="ChEBI" id="CHEBI:30616"/>
    </ligand>
</feature>
<comment type="function">
    <text evidence="13">Catalyzes the phosphorylation of ribose at O-5 in a reaction requiring ATP and magnesium. The resulting D-ribose-5-phosphate can then be used either for sythesis of nucleotides, histidine, and tryptophan, or as a component of the pentose phosphate pathway.</text>
</comment>
<feature type="binding site" evidence="13">
    <location>
        <position position="246"/>
    </location>
    <ligand>
        <name>K(+)</name>
        <dbReference type="ChEBI" id="CHEBI:29103"/>
    </ligand>
</feature>
<feature type="binding site" evidence="13">
    <location>
        <begin position="39"/>
        <end position="43"/>
    </location>
    <ligand>
        <name>substrate</name>
    </ligand>
</feature>
<comment type="activity regulation">
    <text evidence="13">Activated by a monovalent cation that binds near, but not in, the active site. The most likely occupant of the site in vivo is potassium. Ion binding induces a conformational change that may alter substrate affinity.</text>
</comment>
<feature type="binding site" evidence="13">
    <location>
        <begin position="11"/>
        <end position="13"/>
    </location>
    <ligand>
        <name>substrate</name>
    </ligand>
</feature>
<feature type="binding site" evidence="13">
    <location>
        <position position="282"/>
    </location>
    <ligand>
        <name>K(+)</name>
        <dbReference type="ChEBI" id="CHEBI:29103"/>
    </ligand>
</feature>
<dbReference type="GO" id="GO:0005524">
    <property type="term" value="F:ATP binding"/>
    <property type="evidence" value="ECO:0007669"/>
    <property type="project" value="UniProtKB-UniRule"/>
</dbReference>
<keyword evidence="6 13" id="KW-0479">Metal-binding</keyword>
<feature type="active site" description="Proton acceptor" evidence="13">
    <location>
        <position position="252"/>
    </location>
</feature>
<evidence type="ECO:0000256" key="5">
    <source>
        <dbReference type="ARBA" id="ARBA00022679"/>
    </source>
</evidence>
<keyword evidence="8 13" id="KW-0418">Kinase</keyword>
<dbReference type="PANTHER" id="PTHR10584">
    <property type="entry name" value="SUGAR KINASE"/>
    <property type="match status" value="1"/>
</dbReference>
<evidence type="ECO:0000256" key="1">
    <source>
        <dbReference type="ARBA" id="ARBA00005380"/>
    </source>
</evidence>
<comment type="similarity">
    <text evidence="1">Belongs to the carbohydrate kinase pfkB family.</text>
</comment>
<dbReference type="NCBIfam" id="TIGR02152">
    <property type="entry name" value="D_ribokin_bact"/>
    <property type="match status" value="1"/>
</dbReference>
<reference evidence="15 16" key="1">
    <citation type="submission" date="2014-09" db="EMBL/GenBank/DDBJ databases">
        <title>Vibrio maritimus JCM 19240. (C210) whole genome shotgun sequence.</title>
        <authorList>
            <person name="Sawabe T."/>
            <person name="Meirelles P."/>
            <person name="Nakanishi M."/>
            <person name="Sayaka M."/>
            <person name="Hattori M."/>
            <person name="Ohkuma M."/>
        </authorList>
    </citation>
    <scope>NUCLEOTIDE SEQUENCE [LARGE SCALE GENOMIC DNA]</scope>
    <source>
        <strain evidence="15 16">JCM 19240</strain>
    </source>
</reference>
<keyword evidence="5 13" id="KW-0808">Transferase</keyword>
<dbReference type="PANTHER" id="PTHR10584:SF166">
    <property type="entry name" value="RIBOKINASE"/>
    <property type="match status" value="1"/>
</dbReference>
<comment type="cofactor">
    <cofactor evidence="13">
        <name>Mg(2+)</name>
        <dbReference type="ChEBI" id="CHEBI:18420"/>
    </cofactor>
    <text evidence="13">Requires a divalent cation, most likely magnesium in vivo, as an electrophilic catalyst to aid phosphoryl group transfer. It is the chelate of the metal and the nucleotide that is the actual substrate.</text>
</comment>
<evidence type="ECO:0000256" key="10">
    <source>
        <dbReference type="ARBA" id="ARBA00022842"/>
    </source>
</evidence>
<comment type="subcellular location">
    <subcellularLocation>
        <location evidence="13">Cytoplasm</location>
    </subcellularLocation>
</comment>
<dbReference type="InterPro" id="IPR011611">
    <property type="entry name" value="PfkB_dom"/>
</dbReference>
<evidence type="ECO:0000313" key="16">
    <source>
        <dbReference type="Proteomes" id="UP000029224"/>
    </source>
</evidence>
<dbReference type="InterPro" id="IPR011877">
    <property type="entry name" value="Ribokinase"/>
</dbReference>
<dbReference type="Gene3D" id="3.40.1190.20">
    <property type="match status" value="1"/>
</dbReference>
<feature type="binding site" evidence="13">
    <location>
        <position position="252"/>
    </location>
    <ligand>
        <name>substrate</name>
    </ligand>
</feature>
<keyword evidence="7 13" id="KW-0547">Nucleotide-binding</keyword>
<evidence type="ECO:0000256" key="2">
    <source>
        <dbReference type="ARBA" id="ARBA00012035"/>
    </source>
</evidence>
<comment type="subunit">
    <text evidence="13">Homodimer.</text>
</comment>
<comment type="similarity">
    <text evidence="13">Belongs to the carbohydrate kinase PfkB family. Ribokinase subfamily.</text>
</comment>
<keyword evidence="12 13" id="KW-0119">Carbohydrate metabolism</keyword>
<feature type="binding site" evidence="13">
    <location>
        <position position="285"/>
    </location>
    <ligand>
        <name>K(+)</name>
        <dbReference type="ChEBI" id="CHEBI:29103"/>
    </ligand>
</feature>
<feature type="binding site" evidence="13">
    <location>
        <position position="276"/>
    </location>
    <ligand>
        <name>ATP</name>
        <dbReference type="ChEBI" id="CHEBI:30616"/>
    </ligand>
</feature>
<evidence type="ECO:0000256" key="12">
    <source>
        <dbReference type="ARBA" id="ARBA00023277"/>
    </source>
</evidence>
<evidence type="ECO:0000256" key="4">
    <source>
        <dbReference type="ARBA" id="ARBA00022490"/>
    </source>
</evidence>
<comment type="catalytic activity">
    <reaction evidence="13">
        <text>D-ribose + ATP = D-ribose 5-phosphate + ADP + H(+)</text>
        <dbReference type="Rhea" id="RHEA:13697"/>
        <dbReference type="ChEBI" id="CHEBI:15378"/>
        <dbReference type="ChEBI" id="CHEBI:30616"/>
        <dbReference type="ChEBI" id="CHEBI:47013"/>
        <dbReference type="ChEBI" id="CHEBI:78346"/>
        <dbReference type="ChEBI" id="CHEBI:456216"/>
        <dbReference type="EC" id="2.7.1.15"/>
    </reaction>
</comment>
<sequence length="308" mass="32094">MNKLIVLGSVNADHVLQVPSFPRPGETLHGANYQVIPGGKGANQAVAAARLGGDTGFIACVGDDAFGINIREAFKADGINIAGVQLEPGTPTGIAMIQVAESGENSICISAEANAKLTTARVEPHKGLIEGANYLLTQLETPIEGIEYAAKIAKASKTNVVLNPAPARELPDSLLGCVDVITPNETEAEVLTGITVNDDESAQEAANALHRKGIEIVMITLGSKGVWLSQNGRGERIPGFKVEATDTTAAGDTFNGALVTGLIEGKSIEEAIVFAHAAAAISVTRFGAQTSIPTLDEVQQFLEQQSQF</sequence>
<dbReference type="GO" id="GO:0004747">
    <property type="term" value="F:ribokinase activity"/>
    <property type="evidence" value="ECO:0007669"/>
    <property type="project" value="UniProtKB-UniRule"/>
</dbReference>
<dbReference type="CDD" id="cd01174">
    <property type="entry name" value="ribokinase"/>
    <property type="match status" value="1"/>
</dbReference>
<dbReference type="SUPFAM" id="SSF53613">
    <property type="entry name" value="Ribokinase-like"/>
    <property type="match status" value="1"/>
</dbReference>
<feature type="binding site" evidence="13">
    <location>
        <position position="184"/>
    </location>
    <ligand>
        <name>ATP</name>
        <dbReference type="ChEBI" id="CHEBI:30616"/>
    </ligand>
</feature>
<dbReference type="PROSITE" id="PS00584">
    <property type="entry name" value="PFKB_KINASES_2"/>
    <property type="match status" value="1"/>
</dbReference>
<evidence type="ECO:0000313" key="15">
    <source>
        <dbReference type="EMBL" id="GAL33550.1"/>
    </source>
</evidence>
<evidence type="ECO:0000256" key="11">
    <source>
        <dbReference type="ARBA" id="ARBA00022958"/>
    </source>
</evidence>